<evidence type="ECO:0008006" key="8">
    <source>
        <dbReference type="Google" id="ProtNLM"/>
    </source>
</evidence>
<dbReference type="InterPro" id="IPR014939">
    <property type="entry name" value="CDT1_Gemini-bd-like"/>
</dbReference>
<dbReference type="SMART" id="SM00487">
    <property type="entry name" value="DEXDc"/>
    <property type="match status" value="1"/>
</dbReference>
<dbReference type="CDD" id="cd17923">
    <property type="entry name" value="DEXHc_Hrq1-like"/>
    <property type="match status" value="1"/>
</dbReference>
<feature type="domain" description="Helicase ATP-binding" evidence="4">
    <location>
        <begin position="305"/>
        <end position="486"/>
    </location>
</feature>
<dbReference type="SUPFAM" id="SSF52540">
    <property type="entry name" value="P-loop containing nucleoside triphosphate hydrolases"/>
    <property type="match status" value="1"/>
</dbReference>
<accession>A0A8H5FBS6</accession>
<dbReference type="InterPro" id="IPR018973">
    <property type="entry name" value="MZB"/>
</dbReference>
<feature type="compositionally biased region" description="Polar residues" evidence="3">
    <location>
        <begin position="31"/>
        <end position="48"/>
    </location>
</feature>
<dbReference type="PROSITE" id="PS51192">
    <property type="entry name" value="HELICASE_ATP_BIND_1"/>
    <property type="match status" value="1"/>
</dbReference>
<dbReference type="CDD" id="cd18797">
    <property type="entry name" value="SF2_C_Hrq"/>
    <property type="match status" value="1"/>
</dbReference>
<gene>
    <name evidence="6" type="ORF">D9619_005656</name>
</gene>
<dbReference type="Gene3D" id="3.40.50.300">
    <property type="entry name" value="P-loop containing nucleotide triphosphate hydrolases"/>
    <property type="match status" value="2"/>
</dbReference>
<dbReference type="OrthoDB" id="18781at2759"/>
<name>A0A8H5FBS6_9AGAR</name>
<evidence type="ECO:0000259" key="4">
    <source>
        <dbReference type="PROSITE" id="PS51192"/>
    </source>
</evidence>
<dbReference type="InterPro" id="IPR055227">
    <property type="entry name" value="HRQ1_WHD"/>
</dbReference>
<evidence type="ECO:0000313" key="7">
    <source>
        <dbReference type="Proteomes" id="UP000567179"/>
    </source>
</evidence>
<dbReference type="SUPFAM" id="SSF46785">
    <property type="entry name" value="Winged helix' DNA-binding domain"/>
    <property type="match status" value="1"/>
</dbReference>
<sequence length="1032" mass="114129">MVSKRKAKSTNTVGAESPELPGAPTKRTRRTNATPSAKGQQPEDSVSQVDWPDHFNSLFKTFKAINMVLAFLSSKRQLATSFATVRSSVESLLHQPLEIHQVSEIKALLPDLVKFSYIPASEMNSTTDSKAQAKTVDYSRAMEPEGSKSQPGQVLVLDMAENLSAGKKSNAASGSSLSPSAVKKLIEGRNGRFEQAINELIFAASGDDPVELLKTAATTYVPVNHAITAPNAQETPSQSRPPINEVISTIQSSPWYKDQIIHRRTVPPKDAQTGSLNLPISQQICNALSRLRNINTLYSHQTAAISAIRSGKNVVVSTSTASGKIAQVPLLQFLEEDPCAKAILVFPTKALAQDQKTSLEALLQACENLKYIRVATYDGDTPQDARNEIRETTSVILTNFDTLHASILPNEEKWRSFLKQLKILAVDELHYYTGVLGSHVAYILRRLRRVCSAVGNNKVRIISCSATLANPADYMSKLFHLDQRTIEVVENDGAPSGGKDYLLWSPPLIDEMDPSLGRKSSLSEASTLFRLLVKKGVRVILFCKIRKICELAMKTIKADLSNEGRVDILQRVRSYRGGYSREDRRKIEHEAFSGQLLGIIATNALELGIDIGALDAVIMLGFPMTVSNFKQQAGRAGRRSRDSLAIMVADPFPIDQHFVKNPSDLYENVLDDLILDLENDVIEEGKFSECAAYEMPLTQSDQKWFGPSFTELCQKRLKKDAEGWFHPHPKFLPFPSRHVSIRGATEEKYVVLEVRNDSSQNGTYVLEEVEFSRALFELYEGGVFMHQGDTFIITELSHDDQVAKVVRANVNYHTSPRDHTRLYPLQTYRTTMLQTYPVQFGRLNVCISVYGFFKMRAGVILDAVELMSPPWERESTGFWIDLPSDVLKFLSLAGIDGAAAIHAAEHAFLNQFALSQDVKTDCRVAKEDYSEAGTSTPVVRPPRMIFYDAAGKTGGVVGRAFDHVDILMERARTVVNTCECSDGCKQCTQSATCKDANLLSSKAGAIIILNSLFNIPYGPDTKTQLDMGATVT</sequence>
<dbReference type="Pfam" id="PF08839">
    <property type="entry name" value="CDT1"/>
    <property type="match status" value="1"/>
</dbReference>
<dbReference type="PANTHER" id="PTHR47957:SF3">
    <property type="entry name" value="ATP-DEPENDENT HELICASE HRQ1"/>
    <property type="match status" value="1"/>
</dbReference>
<dbReference type="Pfam" id="PF09369">
    <property type="entry name" value="MZB"/>
    <property type="match status" value="1"/>
</dbReference>
<keyword evidence="2" id="KW-0067">ATP-binding</keyword>
<dbReference type="GO" id="GO:0003676">
    <property type="term" value="F:nucleic acid binding"/>
    <property type="evidence" value="ECO:0007669"/>
    <property type="project" value="InterPro"/>
</dbReference>
<dbReference type="InterPro" id="IPR027417">
    <property type="entry name" value="P-loop_NTPase"/>
</dbReference>
<dbReference type="PANTHER" id="PTHR47957">
    <property type="entry name" value="ATP-DEPENDENT HELICASE HRQ1"/>
    <property type="match status" value="1"/>
</dbReference>
<dbReference type="GO" id="GO:0005634">
    <property type="term" value="C:nucleus"/>
    <property type="evidence" value="ECO:0007669"/>
    <property type="project" value="TreeGrafter"/>
</dbReference>
<feature type="domain" description="Helicase C-terminal" evidence="5">
    <location>
        <begin position="527"/>
        <end position="681"/>
    </location>
</feature>
<dbReference type="AlphaFoldDB" id="A0A8H5FBS6"/>
<comment type="caution">
    <text evidence="6">The sequence shown here is derived from an EMBL/GenBank/DDBJ whole genome shotgun (WGS) entry which is preliminary data.</text>
</comment>
<dbReference type="Pfam" id="PF00271">
    <property type="entry name" value="Helicase_C"/>
    <property type="match status" value="1"/>
</dbReference>
<proteinExistence type="predicted"/>
<evidence type="ECO:0000259" key="5">
    <source>
        <dbReference type="PROSITE" id="PS51194"/>
    </source>
</evidence>
<dbReference type="InterPro" id="IPR011545">
    <property type="entry name" value="DEAD/DEAH_box_helicase_dom"/>
</dbReference>
<evidence type="ECO:0000256" key="2">
    <source>
        <dbReference type="ARBA" id="ARBA00022840"/>
    </source>
</evidence>
<dbReference type="EMBL" id="JAACJJ010000001">
    <property type="protein sequence ID" value="KAF5330777.1"/>
    <property type="molecule type" value="Genomic_DNA"/>
</dbReference>
<dbReference type="GO" id="GO:0005524">
    <property type="term" value="F:ATP binding"/>
    <property type="evidence" value="ECO:0007669"/>
    <property type="project" value="UniProtKB-KW"/>
</dbReference>
<reference evidence="6 7" key="1">
    <citation type="journal article" date="2020" name="ISME J.">
        <title>Uncovering the hidden diversity of litter-decomposition mechanisms in mushroom-forming fungi.</title>
        <authorList>
            <person name="Floudas D."/>
            <person name="Bentzer J."/>
            <person name="Ahren D."/>
            <person name="Johansson T."/>
            <person name="Persson P."/>
            <person name="Tunlid A."/>
        </authorList>
    </citation>
    <scope>NUCLEOTIDE SEQUENCE [LARGE SCALE GENOMIC DNA]</scope>
    <source>
        <strain evidence="6 7">CBS 101986</strain>
    </source>
</reference>
<organism evidence="6 7">
    <name type="scientific">Psilocybe cf. subviscida</name>
    <dbReference type="NCBI Taxonomy" id="2480587"/>
    <lineage>
        <taxon>Eukaryota</taxon>
        <taxon>Fungi</taxon>
        <taxon>Dikarya</taxon>
        <taxon>Basidiomycota</taxon>
        <taxon>Agaricomycotina</taxon>
        <taxon>Agaricomycetes</taxon>
        <taxon>Agaricomycetidae</taxon>
        <taxon>Agaricales</taxon>
        <taxon>Agaricineae</taxon>
        <taxon>Strophariaceae</taxon>
        <taxon>Psilocybe</taxon>
    </lineage>
</organism>
<dbReference type="GO" id="GO:0043138">
    <property type="term" value="F:3'-5' DNA helicase activity"/>
    <property type="evidence" value="ECO:0007669"/>
    <property type="project" value="TreeGrafter"/>
</dbReference>
<keyword evidence="1" id="KW-0547">Nucleotide-binding</keyword>
<dbReference type="GO" id="GO:0036297">
    <property type="term" value="P:interstrand cross-link repair"/>
    <property type="evidence" value="ECO:0007669"/>
    <property type="project" value="TreeGrafter"/>
</dbReference>
<keyword evidence="7" id="KW-1185">Reference proteome</keyword>
<feature type="region of interest" description="Disordered" evidence="3">
    <location>
        <begin position="1"/>
        <end position="49"/>
    </location>
</feature>
<dbReference type="InterPro" id="IPR036390">
    <property type="entry name" value="WH_DNA-bd_sf"/>
</dbReference>
<dbReference type="InterPro" id="IPR001650">
    <property type="entry name" value="Helicase_C-like"/>
</dbReference>
<dbReference type="SMART" id="SM00490">
    <property type="entry name" value="HELICc"/>
    <property type="match status" value="1"/>
</dbReference>
<protein>
    <recommendedName>
        <fullName evidence="8">P-loop containing nucleoside triphosphate hydrolase protein</fullName>
    </recommendedName>
</protein>
<evidence type="ECO:0000313" key="6">
    <source>
        <dbReference type="EMBL" id="KAF5330777.1"/>
    </source>
</evidence>
<evidence type="ECO:0000256" key="3">
    <source>
        <dbReference type="SAM" id="MobiDB-lite"/>
    </source>
</evidence>
<dbReference type="Pfam" id="PF22982">
    <property type="entry name" value="WHD_HRQ1"/>
    <property type="match status" value="1"/>
</dbReference>
<dbReference type="InterPro" id="IPR014001">
    <property type="entry name" value="Helicase_ATP-bd"/>
</dbReference>
<dbReference type="Proteomes" id="UP000567179">
    <property type="component" value="Unassembled WGS sequence"/>
</dbReference>
<dbReference type="Pfam" id="PF00270">
    <property type="entry name" value="DEAD"/>
    <property type="match status" value="1"/>
</dbReference>
<evidence type="ECO:0000256" key="1">
    <source>
        <dbReference type="ARBA" id="ARBA00022741"/>
    </source>
</evidence>
<dbReference type="GO" id="GO:0006289">
    <property type="term" value="P:nucleotide-excision repair"/>
    <property type="evidence" value="ECO:0007669"/>
    <property type="project" value="TreeGrafter"/>
</dbReference>
<dbReference type="PROSITE" id="PS51194">
    <property type="entry name" value="HELICASE_CTER"/>
    <property type="match status" value="1"/>
</dbReference>